<sequence length="335" mass="37422">MEIKSRIFEKYTDFKFNIPLFNNDKVVIKEGNINVGDILLKRSQSTLKKSLYVPKMLNCKVEESEKYLLRMDGEYVERDEILAKKLASSGLTFTEITCPVSGVLELSRIKQGYIDILGEEVESVFKSDFTGYVNGINPTDGLTITSNAVCVDGVVSTKSSGKLFGNLEILGDGESILTESSLDVDYTGKIVWVGPYLYNRVAVELFERGAIAILTYSMSYNEFRNIGLPIMILGGFGSVHCDSLFLNRIISLKGKFVIVDCSENQLFVVTDSDIKNKGWFVDMYINQHVISRSTLTNGYIGRVLEYDQDSGMVMVDFGKKGTSLIHLGLLDFIDL</sequence>
<accession>A0A0G0A0G5</accession>
<dbReference type="AlphaFoldDB" id="A0A0G0A0G5"/>
<evidence type="ECO:0000313" key="2">
    <source>
        <dbReference type="Proteomes" id="UP000034302"/>
    </source>
</evidence>
<gene>
    <name evidence="1" type="ORF">UR34_C0001G0027</name>
</gene>
<dbReference type="Proteomes" id="UP000034302">
    <property type="component" value="Unassembled WGS sequence"/>
</dbReference>
<reference evidence="1 2" key="1">
    <citation type="journal article" date="2015" name="Nature">
        <title>rRNA introns, odd ribosomes, and small enigmatic genomes across a large radiation of phyla.</title>
        <authorList>
            <person name="Brown C.T."/>
            <person name="Hug L.A."/>
            <person name="Thomas B.C."/>
            <person name="Sharon I."/>
            <person name="Castelle C.J."/>
            <person name="Singh A."/>
            <person name="Wilkins M.J."/>
            <person name="Williams K.H."/>
            <person name="Banfield J.F."/>
        </authorList>
    </citation>
    <scope>NUCLEOTIDE SEQUENCE [LARGE SCALE GENOMIC DNA]</scope>
</reference>
<comment type="caution">
    <text evidence="1">The sequence shown here is derived from an EMBL/GenBank/DDBJ whole genome shotgun (WGS) entry which is preliminary data.</text>
</comment>
<protein>
    <submittedName>
        <fullName evidence="1">Uncharacterized protein</fullName>
    </submittedName>
</protein>
<name>A0A0G0A0G5_9BACT</name>
<proteinExistence type="predicted"/>
<evidence type="ECO:0000313" key="1">
    <source>
        <dbReference type="EMBL" id="KKP44681.1"/>
    </source>
</evidence>
<dbReference type="EMBL" id="LBOV01000001">
    <property type="protein sequence ID" value="KKP44681.1"/>
    <property type="molecule type" value="Genomic_DNA"/>
</dbReference>
<organism evidence="1 2">
    <name type="scientific">candidate division WS6 bacterium GW2011_GWC1_33_20</name>
    <dbReference type="NCBI Taxonomy" id="1619089"/>
    <lineage>
        <taxon>Bacteria</taxon>
        <taxon>Candidatus Dojkabacteria</taxon>
    </lineage>
</organism>